<dbReference type="GO" id="GO:0046872">
    <property type="term" value="F:metal ion binding"/>
    <property type="evidence" value="ECO:0007669"/>
    <property type="project" value="UniProtKB-KW"/>
</dbReference>
<dbReference type="AlphaFoldDB" id="A0A940MEI1"/>
<dbReference type="SFLD" id="SFLDG01017">
    <property type="entry name" value="Polyprenyl_Transferase_Like"/>
    <property type="match status" value="1"/>
</dbReference>
<dbReference type="PANTHER" id="PTHR12001">
    <property type="entry name" value="GERANYLGERANYL PYROPHOSPHATE SYNTHASE"/>
    <property type="match status" value="1"/>
</dbReference>
<comment type="similarity">
    <text evidence="2 6">Belongs to the FPP/GGPP synthase family.</text>
</comment>
<comment type="cofactor">
    <cofactor evidence="1">
        <name>Mg(2+)</name>
        <dbReference type="ChEBI" id="CHEBI:18420"/>
    </cofactor>
</comment>
<dbReference type="GO" id="GO:0004659">
    <property type="term" value="F:prenyltransferase activity"/>
    <property type="evidence" value="ECO:0007669"/>
    <property type="project" value="InterPro"/>
</dbReference>
<dbReference type="CDD" id="cd00685">
    <property type="entry name" value="Trans_IPPS_HT"/>
    <property type="match status" value="1"/>
</dbReference>
<keyword evidence="3 6" id="KW-0808">Transferase</keyword>
<keyword evidence="5" id="KW-0460">Magnesium</keyword>
<gene>
    <name evidence="8" type="ORF">JFN87_09075</name>
</gene>
<protein>
    <submittedName>
        <fullName evidence="8">Polyprenyl synthetase family protein</fullName>
    </submittedName>
</protein>
<dbReference type="PROSITE" id="PS00723">
    <property type="entry name" value="POLYPRENYL_SYNTHASE_1"/>
    <property type="match status" value="1"/>
</dbReference>
<evidence type="ECO:0000313" key="9">
    <source>
        <dbReference type="Proteomes" id="UP000670475"/>
    </source>
</evidence>
<evidence type="ECO:0000256" key="3">
    <source>
        <dbReference type="ARBA" id="ARBA00022679"/>
    </source>
</evidence>
<evidence type="ECO:0000256" key="5">
    <source>
        <dbReference type="ARBA" id="ARBA00022842"/>
    </source>
</evidence>
<dbReference type="Gene3D" id="1.10.600.10">
    <property type="entry name" value="Farnesyl Diphosphate Synthase"/>
    <property type="match status" value="1"/>
</dbReference>
<evidence type="ECO:0000256" key="1">
    <source>
        <dbReference type="ARBA" id="ARBA00001946"/>
    </source>
</evidence>
<dbReference type="InterPro" id="IPR033749">
    <property type="entry name" value="Polyprenyl_synt_CS"/>
</dbReference>
<evidence type="ECO:0000256" key="7">
    <source>
        <dbReference type="SAM" id="MobiDB-lite"/>
    </source>
</evidence>
<dbReference type="SFLD" id="SFLDS00005">
    <property type="entry name" value="Isoprenoid_Synthase_Type_I"/>
    <property type="match status" value="1"/>
</dbReference>
<accession>A0A940MEI1</accession>
<feature type="compositionally biased region" description="Polar residues" evidence="7">
    <location>
        <begin position="1"/>
        <end position="11"/>
    </location>
</feature>
<dbReference type="Pfam" id="PF00348">
    <property type="entry name" value="polyprenyl_synt"/>
    <property type="match status" value="1"/>
</dbReference>
<dbReference type="InterPro" id="IPR008949">
    <property type="entry name" value="Isoprenoid_synthase_dom_sf"/>
</dbReference>
<dbReference type="EMBL" id="JAGIQL010000025">
    <property type="protein sequence ID" value="MBP0457651.1"/>
    <property type="molecule type" value="Genomic_DNA"/>
</dbReference>
<proteinExistence type="inferred from homology"/>
<evidence type="ECO:0000256" key="6">
    <source>
        <dbReference type="RuleBase" id="RU004466"/>
    </source>
</evidence>
<dbReference type="SUPFAM" id="SSF48576">
    <property type="entry name" value="Terpenoid synthases"/>
    <property type="match status" value="1"/>
</dbReference>
<evidence type="ECO:0000313" key="8">
    <source>
        <dbReference type="EMBL" id="MBP0457651.1"/>
    </source>
</evidence>
<keyword evidence="4" id="KW-0479">Metal-binding</keyword>
<comment type="caution">
    <text evidence="8">The sequence shown here is derived from an EMBL/GenBank/DDBJ whole genome shotgun (WGS) entry which is preliminary data.</text>
</comment>
<dbReference type="RefSeq" id="WP_209339417.1">
    <property type="nucleotide sequence ID" value="NZ_JAGIQL010000025.1"/>
</dbReference>
<reference evidence="8" key="1">
    <citation type="submission" date="2021-03" db="EMBL/GenBank/DDBJ databases">
        <title>Whole genome sequence of Streptomyces bomunensis MMS17-BM035.</title>
        <authorList>
            <person name="Lee J.H."/>
        </authorList>
    </citation>
    <scope>NUCLEOTIDE SEQUENCE</scope>
    <source>
        <strain evidence="8">MMS17-BM035</strain>
    </source>
</reference>
<keyword evidence="9" id="KW-1185">Reference proteome</keyword>
<organism evidence="8 9">
    <name type="scientific">Streptomyces montanisoli</name>
    <dbReference type="NCBI Taxonomy" id="2798581"/>
    <lineage>
        <taxon>Bacteria</taxon>
        <taxon>Bacillati</taxon>
        <taxon>Actinomycetota</taxon>
        <taxon>Actinomycetes</taxon>
        <taxon>Kitasatosporales</taxon>
        <taxon>Streptomycetaceae</taxon>
        <taxon>Streptomyces</taxon>
    </lineage>
</organism>
<name>A0A940MEI1_9ACTN</name>
<dbReference type="InterPro" id="IPR000092">
    <property type="entry name" value="Polyprenyl_synt"/>
</dbReference>
<dbReference type="PANTHER" id="PTHR12001:SF85">
    <property type="entry name" value="SHORT CHAIN ISOPRENYL DIPHOSPHATE SYNTHASE"/>
    <property type="match status" value="1"/>
</dbReference>
<dbReference type="Proteomes" id="UP000670475">
    <property type="component" value="Unassembled WGS sequence"/>
</dbReference>
<evidence type="ECO:0000256" key="4">
    <source>
        <dbReference type="ARBA" id="ARBA00022723"/>
    </source>
</evidence>
<evidence type="ECO:0000256" key="2">
    <source>
        <dbReference type="ARBA" id="ARBA00006706"/>
    </source>
</evidence>
<sequence length="405" mass="42636">MRRQSTTTPDPSRSGEGPPSRLPPDAFDGIEAPIASQGEVPGRVELVLRHYLDERRAETASLAAPCADDLVDRLSALVLTGGKRLRPAFLWCGWRASGGTGAGQRALLRVGAALELLQGCALVHDDLMDASAVRRGRPSLHRAFTEHHLANGLGGSPAQFGASAALLAGDLALLWAQDLMEEADLPAAARQRCARLWRAMRTEMVTGQYLELSAQAARSCTPDEALRIAHLKAGLYTVQRPLAMGAVIAGAGEEIREPLERAGERAGLAFQLRDDLLDLFGDSSRTGRPKGEDVRQGKPTYVMTVGLHNARSGGHEAAARVLDAAQGDQGLTEQGLARVRGALIDVGARAHVERLISELEQEALKAVAALRLDPATAGDLQGLISRAAGVAAPPAAPGTCGEEGA</sequence>
<feature type="region of interest" description="Disordered" evidence="7">
    <location>
        <begin position="1"/>
        <end position="29"/>
    </location>
</feature>
<dbReference type="GO" id="GO:0008299">
    <property type="term" value="P:isoprenoid biosynthetic process"/>
    <property type="evidence" value="ECO:0007669"/>
    <property type="project" value="InterPro"/>
</dbReference>